<evidence type="ECO:0000256" key="6">
    <source>
        <dbReference type="ARBA" id="ARBA00023098"/>
    </source>
</evidence>
<dbReference type="HAMAP" id="MF_00019">
    <property type="entry name" value="PlsX"/>
    <property type="match status" value="1"/>
</dbReference>
<name>A0A0F9XXC4_9ZZZZ</name>
<dbReference type="SUPFAM" id="SSF53659">
    <property type="entry name" value="Isocitrate/Isopropylmalate dehydrogenase-like"/>
    <property type="match status" value="1"/>
</dbReference>
<sequence>MGSDRAPAVEVEGGVAACAQLSDDDTIVLVGNKPAIQKALARQKGPQDKIEIVHANQRIGMNESPVESLRTKPNSSIAVLAQLHAEGAIEACISAGNTGAFVSATQMRLRRLRGVHRPGVGIMIPTLHGPVVLCDGGANMSCRPRHLYQYAIMASIYMETVYGVKNPRVGLLSVGEEDEKGTDLVRAANGLIKRDSSIYFIGNVESRDLFHGACDVMVCDGFVGNVVIKLIEGMSGGLIRDILNNLKDLTTSTPELRQIAMRAAGQTLETYDFNQHGGAPVLGVGGIVILCHGANSCLGMTNAVLLAHKYARHKVNQRITERLTQDERTGNG</sequence>
<evidence type="ECO:0000313" key="11">
    <source>
        <dbReference type="EMBL" id="KKN97033.1"/>
    </source>
</evidence>
<dbReference type="NCBIfam" id="TIGR00182">
    <property type="entry name" value="plsX"/>
    <property type="match status" value="1"/>
</dbReference>
<dbReference type="GO" id="GO:0006633">
    <property type="term" value="P:fatty acid biosynthetic process"/>
    <property type="evidence" value="ECO:0007669"/>
    <property type="project" value="InterPro"/>
</dbReference>
<dbReference type="GO" id="GO:0005737">
    <property type="term" value="C:cytoplasm"/>
    <property type="evidence" value="ECO:0007669"/>
    <property type="project" value="UniProtKB-SubCell"/>
</dbReference>
<dbReference type="Gene3D" id="3.40.718.10">
    <property type="entry name" value="Isopropylmalate Dehydrogenase"/>
    <property type="match status" value="1"/>
</dbReference>
<evidence type="ECO:0000256" key="1">
    <source>
        <dbReference type="ARBA" id="ARBA00001232"/>
    </source>
</evidence>
<comment type="subunit">
    <text evidence="10">Homodimer. Probably interacts with PlsY.</text>
</comment>
<gene>
    <name evidence="11" type="ORF">LCGC14_0162840</name>
</gene>
<reference evidence="11" key="1">
    <citation type="journal article" date="2015" name="Nature">
        <title>Complex archaea that bridge the gap between prokaryotes and eukaryotes.</title>
        <authorList>
            <person name="Spang A."/>
            <person name="Saw J.H."/>
            <person name="Jorgensen S.L."/>
            <person name="Zaremba-Niedzwiedzka K."/>
            <person name="Martijn J."/>
            <person name="Lind A.E."/>
            <person name="van Eijk R."/>
            <person name="Schleper C."/>
            <person name="Guy L."/>
            <person name="Ettema T.J."/>
        </authorList>
    </citation>
    <scope>NUCLEOTIDE SEQUENCE</scope>
</reference>
<keyword evidence="4" id="KW-0444">Lipid biosynthesis</keyword>
<evidence type="ECO:0000256" key="7">
    <source>
        <dbReference type="ARBA" id="ARBA00023209"/>
    </source>
</evidence>
<dbReference type="GO" id="GO:0008654">
    <property type="term" value="P:phospholipid biosynthetic process"/>
    <property type="evidence" value="ECO:0007669"/>
    <property type="project" value="UniProtKB-KW"/>
</dbReference>
<keyword evidence="8" id="KW-1208">Phospholipid metabolism</keyword>
<keyword evidence="3" id="KW-0963">Cytoplasm</keyword>
<evidence type="ECO:0000256" key="5">
    <source>
        <dbReference type="ARBA" id="ARBA00022679"/>
    </source>
</evidence>
<proteinExistence type="inferred from homology"/>
<evidence type="ECO:0000256" key="9">
    <source>
        <dbReference type="ARBA" id="ARBA00024069"/>
    </source>
</evidence>
<dbReference type="PIRSF" id="PIRSF002465">
    <property type="entry name" value="Phsphlp_syn_PlsX"/>
    <property type="match status" value="1"/>
</dbReference>
<comment type="subcellular location">
    <subcellularLocation>
        <location evidence="2">Cytoplasm</location>
    </subcellularLocation>
</comment>
<evidence type="ECO:0000256" key="4">
    <source>
        <dbReference type="ARBA" id="ARBA00022516"/>
    </source>
</evidence>
<keyword evidence="6" id="KW-0443">Lipid metabolism</keyword>
<protein>
    <recommendedName>
        <fullName evidence="9">phosphate acyltransferase</fullName>
        <ecNumber evidence="9">2.3.1.274</ecNumber>
    </recommendedName>
</protein>
<dbReference type="EMBL" id="LAZR01000061">
    <property type="protein sequence ID" value="KKN97033.1"/>
    <property type="molecule type" value="Genomic_DNA"/>
</dbReference>
<organism evidence="11">
    <name type="scientific">marine sediment metagenome</name>
    <dbReference type="NCBI Taxonomy" id="412755"/>
    <lineage>
        <taxon>unclassified sequences</taxon>
        <taxon>metagenomes</taxon>
        <taxon>ecological metagenomes</taxon>
    </lineage>
</organism>
<keyword evidence="7" id="KW-0594">Phospholipid biosynthesis</keyword>
<evidence type="ECO:0000256" key="3">
    <source>
        <dbReference type="ARBA" id="ARBA00022490"/>
    </source>
</evidence>
<dbReference type="InterPro" id="IPR012281">
    <property type="entry name" value="Phospholipid_synth_PlsX-like"/>
</dbReference>
<evidence type="ECO:0000256" key="8">
    <source>
        <dbReference type="ARBA" id="ARBA00023264"/>
    </source>
</evidence>
<evidence type="ECO:0000256" key="2">
    <source>
        <dbReference type="ARBA" id="ARBA00004496"/>
    </source>
</evidence>
<accession>A0A0F9XXC4</accession>
<dbReference type="AlphaFoldDB" id="A0A0F9XXC4"/>
<dbReference type="PANTHER" id="PTHR30100">
    <property type="entry name" value="FATTY ACID/PHOSPHOLIPID SYNTHESIS PROTEIN PLSX"/>
    <property type="match status" value="1"/>
</dbReference>
<comment type="caution">
    <text evidence="11">The sequence shown here is derived from an EMBL/GenBank/DDBJ whole genome shotgun (WGS) entry which is preliminary data.</text>
</comment>
<dbReference type="InterPro" id="IPR003664">
    <property type="entry name" value="FA_synthesis"/>
</dbReference>
<dbReference type="EC" id="2.3.1.274" evidence="9"/>
<evidence type="ECO:0000256" key="10">
    <source>
        <dbReference type="ARBA" id="ARBA00046608"/>
    </source>
</evidence>
<dbReference type="PANTHER" id="PTHR30100:SF1">
    <property type="entry name" value="PHOSPHATE ACYLTRANSFERASE"/>
    <property type="match status" value="1"/>
</dbReference>
<dbReference type="GO" id="GO:0043811">
    <property type="term" value="F:phosphate:acyl-[acyl carrier protein] acyltransferase activity"/>
    <property type="evidence" value="ECO:0007669"/>
    <property type="project" value="UniProtKB-EC"/>
</dbReference>
<dbReference type="Pfam" id="PF02504">
    <property type="entry name" value="FA_synthesis"/>
    <property type="match status" value="1"/>
</dbReference>
<comment type="catalytic activity">
    <reaction evidence="1">
        <text>a fatty acyl-[ACP] + phosphate = an acyl phosphate + holo-[ACP]</text>
        <dbReference type="Rhea" id="RHEA:42292"/>
        <dbReference type="Rhea" id="RHEA-COMP:9685"/>
        <dbReference type="Rhea" id="RHEA-COMP:14125"/>
        <dbReference type="ChEBI" id="CHEBI:43474"/>
        <dbReference type="ChEBI" id="CHEBI:59918"/>
        <dbReference type="ChEBI" id="CHEBI:64479"/>
        <dbReference type="ChEBI" id="CHEBI:138651"/>
        <dbReference type="EC" id="2.3.1.274"/>
    </reaction>
</comment>
<keyword evidence="5" id="KW-0808">Transferase</keyword>